<comment type="caution">
    <text evidence="1">The sequence shown here is derived from an EMBL/GenBank/DDBJ whole genome shotgun (WGS) entry which is preliminary data.</text>
</comment>
<name>A0ABW3YP60_9ACTN</name>
<evidence type="ECO:0000313" key="2">
    <source>
        <dbReference type="Proteomes" id="UP001597260"/>
    </source>
</evidence>
<dbReference type="RefSeq" id="WP_377577209.1">
    <property type="nucleotide sequence ID" value="NZ_JBHTMP010000071.1"/>
</dbReference>
<organism evidence="1 2">
    <name type="scientific">Micromonospora sonneratiae</name>
    <dbReference type="NCBI Taxonomy" id="1184706"/>
    <lineage>
        <taxon>Bacteria</taxon>
        <taxon>Bacillati</taxon>
        <taxon>Actinomycetota</taxon>
        <taxon>Actinomycetes</taxon>
        <taxon>Micromonosporales</taxon>
        <taxon>Micromonosporaceae</taxon>
        <taxon>Micromonospora</taxon>
    </lineage>
</organism>
<protein>
    <submittedName>
        <fullName evidence="1">Uncharacterized protein</fullName>
    </submittedName>
</protein>
<dbReference type="EMBL" id="JBHTMP010000071">
    <property type="protein sequence ID" value="MFD1325232.1"/>
    <property type="molecule type" value="Genomic_DNA"/>
</dbReference>
<keyword evidence="2" id="KW-1185">Reference proteome</keyword>
<dbReference type="Proteomes" id="UP001597260">
    <property type="component" value="Unassembled WGS sequence"/>
</dbReference>
<proteinExistence type="predicted"/>
<gene>
    <name evidence="1" type="ORF">ACFQ4H_29520</name>
</gene>
<sequence length="195" mass="21841">MGADLADLAGRLDIREPLADARALWEWVESRRLPRKLLPAVTVLDRKDLVEVLTAFPAPSDSGQPVGRTVGEQVTDLTDRLVEAVGRVAAAALADEWEMLSYSSVRITTQLSDLLSTIALPDIEPRDCLEWRMEVRTQYQLTWSSLDRLDRLLPGTRTDARIRVRHIDQLTEAADAIRGHFDALLDLLDESRTDG</sequence>
<reference evidence="2" key="1">
    <citation type="journal article" date="2019" name="Int. J. Syst. Evol. Microbiol.">
        <title>The Global Catalogue of Microorganisms (GCM) 10K type strain sequencing project: providing services to taxonomists for standard genome sequencing and annotation.</title>
        <authorList>
            <consortium name="The Broad Institute Genomics Platform"/>
            <consortium name="The Broad Institute Genome Sequencing Center for Infectious Disease"/>
            <person name="Wu L."/>
            <person name="Ma J."/>
        </authorList>
    </citation>
    <scope>NUCLEOTIDE SEQUENCE [LARGE SCALE GENOMIC DNA]</scope>
    <source>
        <strain evidence="2">JCM 31037</strain>
    </source>
</reference>
<evidence type="ECO:0000313" key="1">
    <source>
        <dbReference type="EMBL" id="MFD1325232.1"/>
    </source>
</evidence>
<accession>A0ABW3YP60</accession>